<evidence type="ECO:0000313" key="1">
    <source>
        <dbReference type="EMBL" id="JAD68520.1"/>
    </source>
</evidence>
<reference evidence="1" key="2">
    <citation type="journal article" date="2015" name="Data Brief">
        <title>Shoot transcriptome of the giant reed, Arundo donax.</title>
        <authorList>
            <person name="Barrero R.A."/>
            <person name="Guerrero F.D."/>
            <person name="Moolhuijzen P."/>
            <person name="Goolsby J.A."/>
            <person name="Tidwell J."/>
            <person name="Bellgard S.E."/>
            <person name="Bellgard M.I."/>
        </authorList>
    </citation>
    <scope>NUCLEOTIDE SEQUENCE</scope>
    <source>
        <tissue evidence="1">Shoot tissue taken approximately 20 cm above the soil surface</tissue>
    </source>
</reference>
<dbReference type="AlphaFoldDB" id="A0A0A9C531"/>
<proteinExistence type="predicted"/>
<accession>A0A0A9C531</accession>
<sequence length="25" mass="2765">MDHGHVLYSPIQKPLGALITLAFRS</sequence>
<name>A0A0A9C531_ARUDO</name>
<organism evidence="1">
    <name type="scientific">Arundo donax</name>
    <name type="common">Giant reed</name>
    <name type="synonym">Donax arundinaceus</name>
    <dbReference type="NCBI Taxonomy" id="35708"/>
    <lineage>
        <taxon>Eukaryota</taxon>
        <taxon>Viridiplantae</taxon>
        <taxon>Streptophyta</taxon>
        <taxon>Embryophyta</taxon>
        <taxon>Tracheophyta</taxon>
        <taxon>Spermatophyta</taxon>
        <taxon>Magnoliopsida</taxon>
        <taxon>Liliopsida</taxon>
        <taxon>Poales</taxon>
        <taxon>Poaceae</taxon>
        <taxon>PACMAD clade</taxon>
        <taxon>Arundinoideae</taxon>
        <taxon>Arundineae</taxon>
        <taxon>Arundo</taxon>
    </lineage>
</organism>
<reference evidence="1" key="1">
    <citation type="submission" date="2014-09" db="EMBL/GenBank/DDBJ databases">
        <authorList>
            <person name="Magalhaes I.L.F."/>
            <person name="Oliveira U."/>
            <person name="Santos F.R."/>
            <person name="Vidigal T.H.D.A."/>
            <person name="Brescovit A.D."/>
            <person name="Santos A.J."/>
        </authorList>
    </citation>
    <scope>NUCLEOTIDE SEQUENCE</scope>
    <source>
        <tissue evidence="1">Shoot tissue taken approximately 20 cm above the soil surface</tissue>
    </source>
</reference>
<dbReference type="EMBL" id="GBRH01229375">
    <property type="protein sequence ID" value="JAD68520.1"/>
    <property type="molecule type" value="Transcribed_RNA"/>
</dbReference>
<protein>
    <submittedName>
        <fullName evidence="1">Uncharacterized protein</fullName>
    </submittedName>
</protein>